<evidence type="ECO:0000256" key="7">
    <source>
        <dbReference type="SAM" id="Phobius"/>
    </source>
</evidence>
<keyword evidence="4 7" id="KW-1133">Transmembrane helix</keyword>
<feature type="transmembrane region" description="Helical" evidence="7">
    <location>
        <begin position="72"/>
        <end position="90"/>
    </location>
</feature>
<dbReference type="SUPFAM" id="SSF103481">
    <property type="entry name" value="Multidrug resistance efflux transporter EmrE"/>
    <property type="match status" value="2"/>
</dbReference>
<feature type="domain" description="EamA" evidence="8">
    <location>
        <begin position="185"/>
        <end position="318"/>
    </location>
</feature>
<feature type="transmembrane region" description="Helical" evidence="7">
    <location>
        <begin position="160"/>
        <end position="179"/>
    </location>
</feature>
<dbReference type="Proteomes" id="UP000248706">
    <property type="component" value="Unassembled WGS sequence"/>
</dbReference>
<feature type="transmembrane region" description="Helical" evidence="7">
    <location>
        <begin position="185"/>
        <end position="204"/>
    </location>
</feature>
<evidence type="ECO:0000256" key="2">
    <source>
        <dbReference type="ARBA" id="ARBA00007362"/>
    </source>
</evidence>
<evidence type="ECO:0000313" key="10">
    <source>
        <dbReference type="Proteomes" id="UP000248706"/>
    </source>
</evidence>
<keyword evidence="5 7" id="KW-0472">Membrane</keyword>
<reference evidence="9 10" key="1">
    <citation type="submission" date="2016-08" db="EMBL/GenBank/DDBJ databases">
        <title>Analysis of Carbohydrate Active Enzymes in Thermogemmatispora T81 Reveals Carbohydrate Degradation Ability.</title>
        <authorList>
            <person name="Tomazini A."/>
            <person name="Lal S."/>
            <person name="Stott M."/>
            <person name="Henrissat B."/>
            <person name="Polikarpov I."/>
            <person name="Sparling R."/>
            <person name="Levin D.B."/>
        </authorList>
    </citation>
    <scope>NUCLEOTIDE SEQUENCE [LARGE SCALE GENOMIC DNA]</scope>
    <source>
        <strain evidence="9 10">T81</strain>
    </source>
</reference>
<name>A0A328VJF4_9CHLR</name>
<organism evidence="9 10">
    <name type="scientific">Thermogemmatispora tikiterensis</name>
    <dbReference type="NCBI Taxonomy" id="1825093"/>
    <lineage>
        <taxon>Bacteria</taxon>
        <taxon>Bacillati</taxon>
        <taxon>Chloroflexota</taxon>
        <taxon>Ktedonobacteria</taxon>
        <taxon>Thermogemmatisporales</taxon>
        <taxon>Thermogemmatisporaceae</taxon>
        <taxon>Thermogemmatispora</taxon>
    </lineage>
</organism>
<dbReference type="InterPro" id="IPR000620">
    <property type="entry name" value="EamA_dom"/>
</dbReference>
<feature type="domain" description="EamA" evidence="8">
    <location>
        <begin position="42"/>
        <end position="174"/>
    </location>
</feature>
<evidence type="ECO:0000256" key="4">
    <source>
        <dbReference type="ARBA" id="ARBA00022989"/>
    </source>
</evidence>
<feature type="transmembrane region" description="Helical" evidence="7">
    <location>
        <begin position="211"/>
        <end position="233"/>
    </location>
</feature>
<dbReference type="PANTHER" id="PTHR32322:SF2">
    <property type="entry name" value="EAMA DOMAIN-CONTAINING PROTEIN"/>
    <property type="match status" value="1"/>
</dbReference>
<protein>
    <submittedName>
        <fullName evidence="9">Drug/metabolite exporter YedA</fullName>
    </submittedName>
</protein>
<sequence length="350" mass="36725">MQRKQANTFVSEDHLAIASDSGGSGPAAARQRPGSLRPVDRLGIILALLALYIIWGSTYLGMRQALTSFPPFLMGGLRFVCAGTLLYLFLRLRGEPRPSPRQWLAGAGIGVLMLVGSNGMVAFAEQWVASGLAAIALAAVPLWTALFAGLSGRWPRRLEWLGLLIGFAGVILLNLQSGLRANPQGAIALLIAPICWSLGSVWSARLPLASGLMASATQMLAGGLAQLTIGLLLGERPSLPPAPGALLALIYLVGAGSLLGYCAYGYLLRRVRPALATSYAYVNPLVAVFLGTLFGGEQVSPLELLAMLIILGSVALISLQPRPAPATGHNSATIASQDEPRQLSSLRTDG</sequence>
<dbReference type="NCBIfam" id="NF008432">
    <property type="entry name" value="PRK11272.1"/>
    <property type="match status" value="1"/>
</dbReference>
<evidence type="ECO:0000256" key="6">
    <source>
        <dbReference type="SAM" id="MobiDB-lite"/>
    </source>
</evidence>
<dbReference type="GO" id="GO:0016020">
    <property type="term" value="C:membrane"/>
    <property type="evidence" value="ECO:0007669"/>
    <property type="project" value="UniProtKB-SubCell"/>
</dbReference>
<feature type="transmembrane region" description="Helical" evidence="7">
    <location>
        <begin position="127"/>
        <end position="148"/>
    </location>
</feature>
<gene>
    <name evidence="9" type="ORF">A4R35_20985</name>
</gene>
<evidence type="ECO:0000259" key="8">
    <source>
        <dbReference type="Pfam" id="PF00892"/>
    </source>
</evidence>
<dbReference type="InterPro" id="IPR037185">
    <property type="entry name" value="EmrE-like"/>
</dbReference>
<evidence type="ECO:0000313" key="9">
    <source>
        <dbReference type="EMBL" id="RAQ98028.1"/>
    </source>
</evidence>
<feature type="region of interest" description="Disordered" evidence="6">
    <location>
        <begin position="328"/>
        <end position="350"/>
    </location>
</feature>
<dbReference type="PANTHER" id="PTHR32322">
    <property type="entry name" value="INNER MEMBRANE TRANSPORTER"/>
    <property type="match status" value="1"/>
</dbReference>
<proteinExistence type="inferred from homology"/>
<feature type="transmembrane region" description="Helical" evidence="7">
    <location>
        <begin position="102"/>
        <end position="121"/>
    </location>
</feature>
<feature type="transmembrane region" description="Helical" evidence="7">
    <location>
        <begin position="279"/>
        <end position="296"/>
    </location>
</feature>
<feature type="transmembrane region" description="Helical" evidence="7">
    <location>
        <begin position="42"/>
        <end position="60"/>
    </location>
</feature>
<comment type="subcellular location">
    <subcellularLocation>
        <location evidence="1">Membrane</location>
        <topology evidence="1">Multi-pass membrane protein</topology>
    </subcellularLocation>
</comment>
<keyword evidence="3 7" id="KW-0812">Transmembrane</keyword>
<accession>A0A328VJF4</accession>
<feature type="transmembrane region" description="Helical" evidence="7">
    <location>
        <begin position="302"/>
        <end position="319"/>
    </location>
</feature>
<dbReference type="InterPro" id="IPR050638">
    <property type="entry name" value="AA-Vitamin_Transporters"/>
</dbReference>
<dbReference type="Pfam" id="PF00892">
    <property type="entry name" value="EamA"/>
    <property type="match status" value="2"/>
</dbReference>
<comment type="similarity">
    <text evidence="2">Belongs to the EamA transporter family.</text>
</comment>
<dbReference type="AlphaFoldDB" id="A0A328VJF4"/>
<evidence type="ECO:0000256" key="1">
    <source>
        <dbReference type="ARBA" id="ARBA00004141"/>
    </source>
</evidence>
<dbReference type="EMBL" id="MCIF01000002">
    <property type="protein sequence ID" value="RAQ98028.1"/>
    <property type="molecule type" value="Genomic_DNA"/>
</dbReference>
<evidence type="ECO:0000256" key="3">
    <source>
        <dbReference type="ARBA" id="ARBA00022692"/>
    </source>
</evidence>
<evidence type="ECO:0000256" key="5">
    <source>
        <dbReference type="ARBA" id="ARBA00023136"/>
    </source>
</evidence>
<comment type="caution">
    <text evidence="9">The sequence shown here is derived from an EMBL/GenBank/DDBJ whole genome shotgun (WGS) entry which is preliminary data.</text>
</comment>
<dbReference type="OrthoDB" id="9812547at2"/>
<keyword evidence="10" id="KW-1185">Reference proteome</keyword>
<feature type="transmembrane region" description="Helical" evidence="7">
    <location>
        <begin position="245"/>
        <end position="267"/>
    </location>
</feature>